<name>B0WPF2_CULQU</name>
<dbReference type="AlphaFoldDB" id="B0WPF2"/>
<dbReference type="STRING" id="7176.B0WPF2"/>
<evidence type="ECO:0000313" key="4">
    <source>
        <dbReference type="Proteomes" id="UP000002320"/>
    </source>
</evidence>
<organism>
    <name type="scientific">Culex quinquefasciatus</name>
    <name type="common">Southern house mosquito</name>
    <name type="synonym">Culex pungens</name>
    <dbReference type="NCBI Taxonomy" id="7176"/>
    <lineage>
        <taxon>Eukaryota</taxon>
        <taxon>Metazoa</taxon>
        <taxon>Ecdysozoa</taxon>
        <taxon>Arthropoda</taxon>
        <taxon>Hexapoda</taxon>
        <taxon>Insecta</taxon>
        <taxon>Pterygota</taxon>
        <taxon>Neoptera</taxon>
        <taxon>Endopterygota</taxon>
        <taxon>Diptera</taxon>
        <taxon>Nematocera</taxon>
        <taxon>Culicoidea</taxon>
        <taxon>Culicidae</taxon>
        <taxon>Culicinae</taxon>
        <taxon>Culicini</taxon>
        <taxon>Culex</taxon>
        <taxon>Culex</taxon>
    </lineage>
</organism>
<evidence type="ECO:0000256" key="1">
    <source>
        <dbReference type="SAM" id="MobiDB-lite"/>
    </source>
</evidence>
<dbReference type="VEuPathDB" id="VectorBase:CQUJHB014912"/>
<gene>
    <name evidence="3" type="primary">6041306</name>
    <name evidence="2" type="ORF">CpipJ_CPIJ009048</name>
</gene>
<dbReference type="EnsemblMetazoa" id="CPIJ009048-RA">
    <property type="protein sequence ID" value="CPIJ009048-PA"/>
    <property type="gene ID" value="CPIJ009048"/>
</dbReference>
<evidence type="ECO:0000313" key="2">
    <source>
        <dbReference type="EMBL" id="EDS32331.1"/>
    </source>
</evidence>
<sequence length="80" mass="9293">MISVNGVLYYENRTNMYRINFTTLSLLLVLGMNGLMSEPTKNADDHQIKRKAVRSPSLRLRFGRRSDPDMPVQPERNVLR</sequence>
<protein>
    <submittedName>
        <fullName evidence="2">Short neuropeptide F</fullName>
    </submittedName>
</protein>
<dbReference type="HOGENOM" id="CLU_2592115_0_0_1"/>
<dbReference type="KEGG" id="cqu:CpipJ_CPIJ009048"/>
<keyword evidence="4" id="KW-1185">Reference proteome</keyword>
<dbReference type="GO" id="GO:0007218">
    <property type="term" value="P:neuropeptide signaling pathway"/>
    <property type="evidence" value="ECO:0007669"/>
    <property type="project" value="UniProtKB-KW"/>
</dbReference>
<reference evidence="3" key="2">
    <citation type="submission" date="2021-02" db="UniProtKB">
        <authorList>
            <consortium name="EnsemblMetazoa"/>
        </authorList>
    </citation>
    <scope>IDENTIFICATION</scope>
    <source>
        <strain evidence="3">JHB</strain>
    </source>
</reference>
<dbReference type="EMBL" id="DS232023">
    <property type="protein sequence ID" value="EDS32331.1"/>
    <property type="molecule type" value="Genomic_DNA"/>
</dbReference>
<dbReference type="InParanoid" id="B0WPF2"/>
<dbReference type="Proteomes" id="UP000002320">
    <property type="component" value="Unassembled WGS sequence"/>
</dbReference>
<keyword evidence="2" id="KW-0527">Neuropeptide</keyword>
<dbReference type="OrthoDB" id="6364308at2759"/>
<evidence type="ECO:0000313" key="3">
    <source>
        <dbReference type="EnsemblMetazoa" id="CPIJ009048-PA"/>
    </source>
</evidence>
<proteinExistence type="predicted"/>
<feature type="region of interest" description="Disordered" evidence="1">
    <location>
        <begin position="59"/>
        <end position="80"/>
    </location>
</feature>
<accession>B0WPF2</accession>
<reference evidence="2" key="1">
    <citation type="submission" date="2007-03" db="EMBL/GenBank/DDBJ databases">
        <title>Annotation of Culex pipiens quinquefasciatus.</title>
        <authorList>
            <consortium name="The Broad Institute Genome Sequencing Platform"/>
            <person name="Atkinson P.W."/>
            <person name="Hemingway J."/>
            <person name="Christensen B.M."/>
            <person name="Higgs S."/>
            <person name="Kodira C."/>
            <person name="Hannick L."/>
            <person name="Megy K."/>
            <person name="O'Leary S."/>
            <person name="Pearson M."/>
            <person name="Haas B.J."/>
            <person name="Mauceli E."/>
            <person name="Wortman J.R."/>
            <person name="Lee N.H."/>
            <person name="Guigo R."/>
            <person name="Stanke M."/>
            <person name="Alvarado L."/>
            <person name="Amedeo P."/>
            <person name="Antoine C.H."/>
            <person name="Arensburger P."/>
            <person name="Bidwell S.L."/>
            <person name="Crawford M."/>
            <person name="Camaro F."/>
            <person name="Devon K."/>
            <person name="Engels R."/>
            <person name="Hammond M."/>
            <person name="Howarth C."/>
            <person name="Koehrsen M."/>
            <person name="Lawson D."/>
            <person name="Montgomery P."/>
            <person name="Nene V."/>
            <person name="Nusbaum C."/>
            <person name="Puiu D."/>
            <person name="Romero-Severson J."/>
            <person name="Severson D.W."/>
            <person name="Shumway M."/>
            <person name="Sisk P."/>
            <person name="Stolte C."/>
            <person name="Zeng Q."/>
            <person name="Eisenstadt E."/>
            <person name="Fraser-Liggett C."/>
            <person name="Strausberg R."/>
            <person name="Galagan J."/>
            <person name="Birren B."/>
            <person name="Collins F.H."/>
        </authorList>
    </citation>
    <scope>NUCLEOTIDE SEQUENCE [LARGE SCALE GENOMIC DNA]</scope>
    <source>
        <strain evidence="2">JHB</strain>
    </source>
</reference>
<dbReference type="VEuPathDB" id="VectorBase:CPIJ009048"/>